<dbReference type="AlphaFoldDB" id="A0A0N0Y0V9"/>
<dbReference type="PATRIC" id="fig|66876.3.peg.1436"/>
<dbReference type="Pfam" id="PF14029">
    <property type="entry name" value="DUF4244"/>
    <property type="match status" value="1"/>
</dbReference>
<protein>
    <recommendedName>
        <fullName evidence="3">DUF4244 domain-containing protein</fullName>
    </recommendedName>
</protein>
<organism evidence="1 2">
    <name type="scientific">Streptomyces chattanoogensis</name>
    <dbReference type="NCBI Taxonomy" id="66876"/>
    <lineage>
        <taxon>Bacteria</taxon>
        <taxon>Bacillati</taxon>
        <taxon>Actinomycetota</taxon>
        <taxon>Actinomycetes</taxon>
        <taxon>Kitasatosporales</taxon>
        <taxon>Streptomycetaceae</taxon>
        <taxon>Streptomyces</taxon>
    </lineage>
</organism>
<name>A0A0N0Y0V9_9ACTN</name>
<dbReference type="Proteomes" id="UP000037982">
    <property type="component" value="Unassembled WGS sequence"/>
</dbReference>
<dbReference type="EMBL" id="LGKG01000024">
    <property type="protein sequence ID" value="KPC66123.1"/>
    <property type="molecule type" value="Genomic_DNA"/>
</dbReference>
<dbReference type="InterPro" id="IPR025338">
    <property type="entry name" value="DUF4244"/>
</dbReference>
<evidence type="ECO:0008006" key="3">
    <source>
        <dbReference type="Google" id="ProtNLM"/>
    </source>
</evidence>
<keyword evidence="2" id="KW-1185">Reference proteome</keyword>
<reference evidence="2" key="1">
    <citation type="submission" date="2015-07" db="EMBL/GenBank/DDBJ databases">
        <authorList>
            <person name="Ju K.-S."/>
            <person name="Doroghazi J.R."/>
            <person name="Metcalf W.W."/>
        </authorList>
    </citation>
    <scope>NUCLEOTIDE SEQUENCE [LARGE SCALE GENOMIC DNA]</scope>
    <source>
        <strain evidence="2">NRRL ISP-5002</strain>
    </source>
</reference>
<proteinExistence type="predicted"/>
<sequence length="69" mass="7864">MVRRRWMRWRGWWLRLRTAEADRGMITAEYAVGTVATCALAMVFYKVVTSGTVAELLQGALEKAFGVRV</sequence>
<evidence type="ECO:0000313" key="1">
    <source>
        <dbReference type="EMBL" id="KPC66123.1"/>
    </source>
</evidence>
<accession>A0A0N0Y0V9</accession>
<gene>
    <name evidence="1" type="ORF">ADL29_06520</name>
</gene>
<comment type="caution">
    <text evidence="1">The sequence shown here is derived from an EMBL/GenBank/DDBJ whole genome shotgun (WGS) entry which is preliminary data.</text>
</comment>
<evidence type="ECO:0000313" key="2">
    <source>
        <dbReference type="Proteomes" id="UP000037982"/>
    </source>
</evidence>